<feature type="non-terminal residue" evidence="2">
    <location>
        <position position="71"/>
    </location>
</feature>
<organism evidence="2">
    <name type="scientific">uncultured Acidimicrobiales bacterium</name>
    <dbReference type="NCBI Taxonomy" id="310071"/>
    <lineage>
        <taxon>Bacteria</taxon>
        <taxon>Bacillati</taxon>
        <taxon>Actinomycetota</taxon>
        <taxon>Acidimicrobiia</taxon>
        <taxon>Acidimicrobiales</taxon>
        <taxon>environmental samples</taxon>
    </lineage>
</organism>
<protein>
    <submittedName>
        <fullName evidence="2">Uncharacterized protein</fullName>
    </submittedName>
</protein>
<evidence type="ECO:0000256" key="1">
    <source>
        <dbReference type="SAM" id="MobiDB-lite"/>
    </source>
</evidence>
<evidence type="ECO:0000313" key="2">
    <source>
        <dbReference type="EMBL" id="CAA9209934.1"/>
    </source>
</evidence>
<name>A0A6J4H0W3_9ACTN</name>
<accession>A0A6J4H0W3</accession>
<reference evidence="2" key="1">
    <citation type="submission" date="2020-02" db="EMBL/GenBank/DDBJ databases">
        <authorList>
            <person name="Meier V. D."/>
        </authorList>
    </citation>
    <scope>NUCLEOTIDE SEQUENCE</scope>
    <source>
        <strain evidence="2">AVDCRST_MAG20</strain>
    </source>
</reference>
<proteinExistence type="predicted"/>
<dbReference type="EMBL" id="CADCSY010000005">
    <property type="protein sequence ID" value="CAA9209934.1"/>
    <property type="molecule type" value="Genomic_DNA"/>
</dbReference>
<dbReference type="AlphaFoldDB" id="A0A6J4H0W3"/>
<feature type="non-terminal residue" evidence="2">
    <location>
        <position position="1"/>
    </location>
</feature>
<gene>
    <name evidence="2" type="ORF">AVDCRST_MAG20-147</name>
</gene>
<feature type="region of interest" description="Disordered" evidence="1">
    <location>
        <begin position="32"/>
        <end position="54"/>
    </location>
</feature>
<sequence length="71" mass="7817">AGSQRRPVGPRCRRALGHRLAVPAHVVRSWPAARPPGLRSPRPALRDHPRAEGIMPPALVRVPGVRKSRRV</sequence>